<evidence type="ECO:0000313" key="3">
    <source>
        <dbReference type="Proteomes" id="UP000626220"/>
    </source>
</evidence>
<proteinExistence type="predicted"/>
<organism evidence="2 3">
    <name type="scientific">Seohaeicola zhoushanensis</name>
    <dbReference type="NCBI Taxonomy" id="1569283"/>
    <lineage>
        <taxon>Bacteria</taxon>
        <taxon>Pseudomonadati</taxon>
        <taxon>Pseudomonadota</taxon>
        <taxon>Alphaproteobacteria</taxon>
        <taxon>Rhodobacterales</taxon>
        <taxon>Roseobacteraceae</taxon>
        <taxon>Seohaeicola</taxon>
    </lineage>
</organism>
<keyword evidence="3" id="KW-1185">Reference proteome</keyword>
<protein>
    <recommendedName>
        <fullName evidence="4">Cellulose biosynthesis protein BcsS</fullName>
    </recommendedName>
</protein>
<evidence type="ECO:0008006" key="4">
    <source>
        <dbReference type="Google" id="ProtNLM"/>
    </source>
</evidence>
<reference evidence="2" key="2">
    <citation type="submission" date="2020-09" db="EMBL/GenBank/DDBJ databases">
        <authorList>
            <person name="Sun Q."/>
            <person name="Kim S."/>
        </authorList>
    </citation>
    <scope>NUCLEOTIDE SEQUENCE</scope>
    <source>
        <strain evidence="2">KCTC 42650</strain>
    </source>
</reference>
<comment type="caution">
    <text evidence="2">The sequence shown here is derived from an EMBL/GenBank/DDBJ whole genome shotgun (WGS) entry which is preliminary data.</text>
</comment>
<gene>
    <name evidence="2" type="ORF">GCM10017056_14450</name>
</gene>
<evidence type="ECO:0000313" key="2">
    <source>
        <dbReference type="EMBL" id="GHF43658.1"/>
    </source>
</evidence>
<dbReference type="EMBL" id="BNCJ01000002">
    <property type="protein sequence ID" value="GHF43658.1"/>
    <property type="molecule type" value="Genomic_DNA"/>
</dbReference>
<dbReference type="RefSeq" id="WP_189679353.1">
    <property type="nucleotide sequence ID" value="NZ_BNCJ01000002.1"/>
</dbReference>
<evidence type="ECO:0000256" key="1">
    <source>
        <dbReference type="SAM" id="SignalP"/>
    </source>
</evidence>
<reference evidence="2" key="1">
    <citation type="journal article" date="2014" name="Int. J. Syst. Evol. Microbiol.">
        <title>Complete genome sequence of Corynebacterium casei LMG S-19264T (=DSM 44701T), isolated from a smear-ripened cheese.</title>
        <authorList>
            <consortium name="US DOE Joint Genome Institute (JGI-PGF)"/>
            <person name="Walter F."/>
            <person name="Albersmeier A."/>
            <person name="Kalinowski J."/>
            <person name="Ruckert C."/>
        </authorList>
    </citation>
    <scope>NUCLEOTIDE SEQUENCE</scope>
    <source>
        <strain evidence="2">KCTC 42650</strain>
    </source>
</reference>
<sequence>MRVWLLLLICLLRAGPAGAGAFSEEKGTGFVATTGFYRWDGFGAMQEAGLYAAYGLTPRLTLGFDAYYTPGLSSHALLFLRLPIAQGRGANRFAAEFGLGVHREAGGGGAMYRLSLAHGRSWDRGWYDLTASVERRSGQPKAGWKLDGTLGGLGKARLQPMLQLGLGRTGWGLREWRASAHLRYDTPKGATWVLGLERQHSGTISSAVSLALWRRF</sequence>
<dbReference type="AlphaFoldDB" id="A0A8J3M5P9"/>
<accession>A0A8J3M5P9</accession>
<keyword evidence="1" id="KW-0732">Signal</keyword>
<feature type="chain" id="PRO_5035292821" description="Cellulose biosynthesis protein BcsS" evidence="1">
    <location>
        <begin position="20"/>
        <end position="216"/>
    </location>
</feature>
<feature type="signal peptide" evidence="1">
    <location>
        <begin position="1"/>
        <end position="19"/>
    </location>
</feature>
<name>A0A8J3M5P9_9RHOB</name>
<dbReference type="Proteomes" id="UP000626220">
    <property type="component" value="Unassembled WGS sequence"/>
</dbReference>